<accession>A0AB34L1Z8</accession>
<feature type="region of interest" description="Disordered" evidence="7">
    <location>
        <begin position="1"/>
        <end position="133"/>
    </location>
</feature>
<dbReference type="SMART" id="SM00220">
    <property type="entry name" value="S_TKc"/>
    <property type="match status" value="1"/>
</dbReference>
<evidence type="ECO:0000256" key="6">
    <source>
        <dbReference type="PROSITE-ProRule" id="PRU10141"/>
    </source>
</evidence>
<dbReference type="InterPro" id="IPR050915">
    <property type="entry name" value="MAP_kinase_kinase"/>
</dbReference>
<comment type="caution">
    <text evidence="9">The sequence shown here is derived from an EMBL/GenBank/DDBJ whole genome shotgun (WGS) entry which is preliminary data.</text>
</comment>
<sequence>MASPAPLLRPPIPGSNRPHSANRVPRLGLSIPPSPNARPVNSAAAPPMSQNASGLPPLQIPPRQQPPKLSLATPMGNVHTPQENNTQAKRRLPPLQMPGTGLSASAGGSSDDSAHSRTNSFGQSTTHGGSVSTTSSYSALNFADILRNPNDPGSAAGSLYSGGSAHSGGVGMERDDSMQGILPDLAKLEIEKRRPLDVEDLDDAGWKVASKEGRIVELGSLGEGAGGAVTRCILKGGKTVFALKIITTDPNPDVKKQIVRELSFNKSCASTHICQYYGAYMDDTQGSIGISMEFCEGGSLDSIYREVKKLGGRTGEKVLGKVAEGVLNGLTYLHGHRIIHRDIKPSNILLTRTGDVKLCDFGVSGEFGTKGDANTFIGTSYYMAPERITGQSYTITSDVWSLGVTLLEVAQHRFPFPADGTEMQPRAGLIDLLTYIVRQPIPKLKDEPSEGIKWSENFKYFIECCLEKQADRRATPWRMLEHPWMKEMKGKRVNMVQFLKTVWDWQD</sequence>
<name>A0AB34L1Z8_9PEZI</name>
<gene>
    <name evidence="9" type="ORF">WHR41_00065</name>
</gene>
<keyword evidence="3" id="KW-0418">Kinase</keyword>
<feature type="compositionally biased region" description="Low complexity" evidence="7">
    <location>
        <begin position="154"/>
        <end position="164"/>
    </location>
</feature>
<evidence type="ECO:0000256" key="4">
    <source>
        <dbReference type="ARBA" id="ARBA00022840"/>
    </source>
</evidence>
<dbReference type="InterPro" id="IPR017441">
    <property type="entry name" value="Protein_kinase_ATP_BS"/>
</dbReference>
<dbReference type="PANTHER" id="PTHR47448">
    <property type="entry name" value="DUAL SPECIFICITY MITOGEN-ACTIVATED PROTEIN KINASE KINASE DSOR1-LIKE PROTEIN"/>
    <property type="match status" value="1"/>
</dbReference>
<evidence type="ECO:0000256" key="5">
    <source>
        <dbReference type="ARBA" id="ARBA00038035"/>
    </source>
</evidence>
<proteinExistence type="inferred from homology"/>
<evidence type="ECO:0000313" key="10">
    <source>
        <dbReference type="Proteomes" id="UP000803884"/>
    </source>
</evidence>
<dbReference type="Proteomes" id="UP000803884">
    <property type="component" value="Unassembled WGS sequence"/>
</dbReference>
<dbReference type="FunFam" id="3.30.200.20:FF:000294">
    <property type="entry name" value="Map kinase kinase"/>
    <property type="match status" value="1"/>
</dbReference>
<dbReference type="PROSITE" id="PS50011">
    <property type="entry name" value="PROTEIN_KINASE_DOM"/>
    <property type="match status" value="1"/>
</dbReference>
<dbReference type="PANTHER" id="PTHR47448:SF5">
    <property type="entry name" value="MITOGEN-ACTIVATED PROTEIN KINASE KINAE MKK2"/>
    <property type="match status" value="1"/>
</dbReference>
<dbReference type="FunFam" id="1.10.510.10:FF:000263">
    <property type="entry name" value="MAP kinase skh1/pek1"/>
    <property type="match status" value="1"/>
</dbReference>
<evidence type="ECO:0000256" key="2">
    <source>
        <dbReference type="ARBA" id="ARBA00022741"/>
    </source>
</evidence>
<dbReference type="RefSeq" id="XP_069234357.1">
    <property type="nucleotide sequence ID" value="XM_069368671.1"/>
</dbReference>
<protein>
    <recommendedName>
        <fullName evidence="8">Protein kinase domain-containing protein</fullName>
    </recommendedName>
</protein>
<dbReference type="InterPro" id="IPR000719">
    <property type="entry name" value="Prot_kinase_dom"/>
</dbReference>
<dbReference type="EMBL" id="JAAQHG020000001">
    <property type="protein sequence ID" value="KAL1591252.1"/>
    <property type="molecule type" value="Genomic_DNA"/>
</dbReference>
<evidence type="ECO:0000313" key="9">
    <source>
        <dbReference type="EMBL" id="KAL1591252.1"/>
    </source>
</evidence>
<dbReference type="GO" id="GO:0005524">
    <property type="term" value="F:ATP binding"/>
    <property type="evidence" value="ECO:0007669"/>
    <property type="project" value="UniProtKB-UniRule"/>
</dbReference>
<dbReference type="AlphaFoldDB" id="A0AB34L1Z8"/>
<dbReference type="GO" id="GO:0000165">
    <property type="term" value="P:MAPK cascade"/>
    <property type="evidence" value="ECO:0007669"/>
    <property type="project" value="UniProtKB-ARBA"/>
</dbReference>
<dbReference type="PROSITE" id="PS00107">
    <property type="entry name" value="PROTEIN_KINASE_ATP"/>
    <property type="match status" value="1"/>
</dbReference>
<keyword evidence="2 6" id="KW-0547">Nucleotide-binding</keyword>
<evidence type="ECO:0000256" key="7">
    <source>
        <dbReference type="SAM" id="MobiDB-lite"/>
    </source>
</evidence>
<comment type="similarity">
    <text evidence="5">Belongs to the protein kinase superfamily. STE Ser/Thr protein kinase family. MAP kinase kinase subfamily.</text>
</comment>
<dbReference type="Gene3D" id="3.30.200.20">
    <property type="entry name" value="Phosphorylase Kinase, domain 1"/>
    <property type="match status" value="1"/>
</dbReference>
<evidence type="ECO:0000256" key="1">
    <source>
        <dbReference type="ARBA" id="ARBA00022679"/>
    </source>
</evidence>
<dbReference type="SUPFAM" id="SSF56112">
    <property type="entry name" value="Protein kinase-like (PK-like)"/>
    <property type="match status" value="1"/>
</dbReference>
<dbReference type="InterPro" id="IPR008271">
    <property type="entry name" value="Ser/Thr_kinase_AS"/>
</dbReference>
<organism evidence="9 10">
    <name type="scientific">Cladosporium halotolerans</name>
    <dbReference type="NCBI Taxonomy" id="1052096"/>
    <lineage>
        <taxon>Eukaryota</taxon>
        <taxon>Fungi</taxon>
        <taxon>Dikarya</taxon>
        <taxon>Ascomycota</taxon>
        <taxon>Pezizomycotina</taxon>
        <taxon>Dothideomycetes</taxon>
        <taxon>Dothideomycetidae</taxon>
        <taxon>Cladosporiales</taxon>
        <taxon>Cladosporiaceae</taxon>
        <taxon>Cladosporium</taxon>
    </lineage>
</organism>
<feature type="binding site" evidence="6">
    <location>
        <position position="244"/>
    </location>
    <ligand>
        <name>ATP</name>
        <dbReference type="ChEBI" id="CHEBI:30616"/>
    </ligand>
</feature>
<evidence type="ECO:0000256" key="3">
    <source>
        <dbReference type="ARBA" id="ARBA00022777"/>
    </source>
</evidence>
<keyword evidence="10" id="KW-1185">Reference proteome</keyword>
<keyword evidence="1" id="KW-0808">Transferase</keyword>
<feature type="region of interest" description="Disordered" evidence="7">
    <location>
        <begin position="154"/>
        <end position="174"/>
    </location>
</feature>
<dbReference type="GO" id="GO:0004672">
    <property type="term" value="F:protein kinase activity"/>
    <property type="evidence" value="ECO:0007669"/>
    <property type="project" value="InterPro"/>
</dbReference>
<dbReference type="InterPro" id="IPR011009">
    <property type="entry name" value="Kinase-like_dom_sf"/>
</dbReference>
<reference evidence="9 10" key="1">
    <citation type="journal article" date="2020" name="Microbiol. Resour. Announc.">
        <title>Draft Genome Sequence of a Cladosporium Species Isolated from the Mesophotic Ascidian Didemnum maculosum.</title>
        <authorList>
            <person name="Gioti A."/>
            <person name="Siaperas R."/>
            <person name="Nikolaivits E."/>
            <person name="Le Goff G."/>
            <person name="Ouazzani J."/>
            <person name="Kotoulas G."/>
            <person name="Topakas E."/>
        </authorList>
    </citation>
    <scope>NUCLEOTIDE SEQUENCE [LARGE SCALE GENOMIC DNA]</scope>
    <source>
        <strain evidence="9 10">TM138-S3</strain>
    </source>
</reference>
<dbReference type="CDD" id="cd06621">
    <property type="entry name" value="PKc_Pek1_like"/>
    <property type="match status" value="1"/>
</dbReference>
<dbReference type="GeneID" id="96001509"/>
<feature type="domain" description="Protein kinase" evidence="8">
    <location>
        <begin position="215"/>
        <end position="485"/>
    </location>
</feature>
<keyword evidence="4 6" id="KW-0067">ATP-binding</keyword>
<evidence type="ECO:0000259" key="8">
    <source>
        <dbReference type="PROSITE" id="PS50011"/>
    </source>
</evidence>
<feature type="compositionally biased region" description="Low complexity" evidence="7">
    <location>
        <begin position="122"/>
        <end position="133"/>
    </location>
</feature>
<dbReference type="PROSITE" id="PS00108">
    <property type="entry name" value="PROTEIN_KINASE_ST"/>
    <property type="match status" value="1"/>
</dbReference>
<dbReference type="Pfam" id="PF00069">
    <property type="entry name" value="Pkinase"/>
    <property type="match status" value="1"/>
</dbReference>
<dbReference type="Gene3D" id="1.10.510.10">
    <property type="entry name" value="Transferase(Phosphotransferase) domain 1"/>
    <property type="match status" value="1"/>
</dbReference>